<evidence type="ECO:0000256" key="4">
    <source>
        <dbReference type="ARBA" id="ARBA00022729"/>
    </source>
</evidence>
<name>A0A6J2TK39_DROLE</name>
<keyword evidence="4 9" id="KW-0732">Signal</keyword>
<evidence type="ECO:0000256" key="5">
    <source>
        <dbReference type="ARBA" id="ARBA00022801"/>
    </source>
</evidence>
<evidence type="ECO:0000259" key="10">
    <source>
        <dbReference type="PROSITE" id="PS50240"/>
    </source>
</evidence>
<dbReference type="SMART" id="SM00020">
    <property type="entry name" value="Tryp_SPc"/>
    <property type="match status" value="1"/>
</dbReference>
<proteinExistence type="inferred from homology"/>
<dbReference type="RefSeq" id="XP_030376374.1">
    <property type="nucleotide sequence ID" value="XM_030520514.1"/>
</dbReference>
<evidence type="ECO:0000256" key="7">
    <source>
        <dbReference type="ARBA" id="ARBA00023145"/>
    </source>
</evidence>
<dbReference type="InterPro" id="IPR043504">
    <property type="entry name" value="Peptidase_S1_PA_chymotrypsin"/>
</dbReference>
<dbReference type="SUPFAM" id="SSF50494">
    <property type="entry name" value="Trypsin-like serine proteases"/>
    <property type="match status" value="1"/>
</dbReference>
<sequence length="262" mass="28509">MKSRSLLLLGLFHVVSASDYLSSFIVGGQNAVEGEAPYQVSLQTLPGRHLCGGAIIGDRWILTAGHCVSGWPSDRLRVVSGTLRYPQPGAIHYLGGIFLHCNYDKPKFHNDIALLQLNASIIYNPQTQSVPLTASLIKGAELVFTGWGSQSIASDPPTQLQRVQQQHISREQCDALLADQQDIDLGAGHLCAYRRLNIGACHGDDGGPLVVDGSLAGILSYYVPCAQAVPDVFMDVRYYHDWLRQVISGQGRCAQVQEQIIS</sequence>
<feature type="chain" id="PRO_5027074321" evidence="9">
    <location>
        <begin position="18"/>
        <end position="262"/>
    </location>
</feature>
<comment type="subcellular location">
    <subcellularLocation>
        <location evidence="1">Secreted</location>
        <location evidence="1">Extracellular space</location>
    </subcellularLocation>
</comment>
<dbReference type="FunFam" id="2.40.10.10:FF:000036">
    <property type="entry name" value="Trypsin beta"/>
    <property type="match status" value="1"/>
</dbReference>
<gene>
    <name evidence="12" type="primary">LOC115625466</name>
</gene>
<protein>
    <submittedName>
        <fullName evidence="12">Chymotrypsin-2</fullName>
    </submittedName>
</protein>
<dbReference type="GO" id="GO:0006508">
    <property type="term" value="P:proteolysis"/>
    <property type="evidence" value="ECO:0007669"/>
    <property type="project" value="UniProtKB-KW"/>
</dbReference>
<keyword evidence="7" id="KW-0865">Zymogen</keyword>
<evidence type="ECO:0000313" key="12">
    <source>
        <dbReference type="RefSeq" id="XP_030376374.1"/>
    </source>
</evidence>
<dbReference type="CDD" id="cd00190">
    <property type="entry name" value="Tryp_SPc"/>
    <property type="match status" value="1"/>
</dbReference>
<keyword evidence="5" id="KW-0378">Hydrolase</keyword>
<dbReference type="InterPro" id="IPR009003">
    <property type="entry name" value="Peptidase_S1_PA"/>
</dbReference>
<evidence type="ECO:0000256" key="9">
    <source>
        <dbReference type="SAM" id="SignalP"/>
    </source>
</evidence>
<feature type="domain" description="Peptidase S1" evidence="10">
    <location>
        <begin position="25"/>
        <end position="248"/>
    </location>
</feature>
<keyword evidence="3" id="KW-0645">Protease</keyword>
<dbReference type="InterPro" id="IPR050430">
    <property type="entry name" value="Peptidase_S1"/>
</dbReference>
<keyword evidence="6" id="KW-0720">Serine protease</keyword>
<evidence type="ECO:0000256" key="3">
    <source>
        <dbReference type="ARBA" id="ARBA00022670"/>
    </source>
</evidence>
<dbReference type="PRINTS" id="PR00722">
    <property type="entry name" value="CHYMOTRYPSIN"/>
</dbReference>
<dbReference type="GeneID" id="115625466"/>
<dbReference type="PROSITE" id="PS00134">
    <property type="entry name" value="TRYPSIN_HIS"/>
    <property type="match status" value="1"/>
</dbReference>
<dbReference type="Proteomes" id="UP000504634">
    <property type="component" value="Unplaced"/>
</dbReference>
<evidence type="ECO:0000256" key="8">
    <source>
        <dbReference type="ARBA" id="ARBA00023157"/>
    </source>
</evidence>
<dbReference type="OrthoDB" id="8440449at2759"/>
<dbReference type="Gene3D" id="2.40.10.10">
    <property type="entry name" value="Trypsin-like serine proteases"/>
    <property type="match status" value="2"/>
</dbReference>
<organism evidence="11 12">
    <name type="scientific">Drosophila lebanonensis</name>
    <name type="common">Fruit fly</name>
    <name type="synonym">Scaptodrosophila lebanonensis</name>
    <dbReference type="NCBI Taxonomy" id="7225"/>
    <lineage>
        <taxon>Eukaryota</taxon>
        <taxon>Metazoa</taxon>
        <taxon>Ecdysozoa</taxon>
        <taxon>Arthropoda</taxon>
        <taxon>Hexapoda</taxon>
        <taxon>Insecta</taxon>
        <taxon>Pterygota</taxon>
        <taxon>Neoptera</taxon>
        <taxon>Endopterygota</taxon>
        <taxon>Diptera</taxon>
        <taxon>Brachycera</taxon>
        <taxon>Muscomorpha</taxon>
        <taxon>Ephydroidea</taxon>
        <taxon>Drosophilidae</taxon>
        <taxon>Scaptodrosophila</taxon>
    </lineage>
</organism>
<dbReference type="PROSITE" id="PS50240">
    <property type="entry name" value="TRYPSIN_DOM"/>
    <property type="match status" value="1"/>
</dbReference>
<feature type="signal peptide" evidence="9">
    <location>
        <begin position="1"/>
        <end position="17"/>
    </location>
</feature>
<dbReference type="InterPro" id="IPR001314">
    <property type="entry name" value="Peptidase_S1A"/>
</dbReference>
<dbReference type="InterPro" id="IPR018114">
    <property type="entry name" value="TRYPSIN_HIS"/>
</dbReference>
<dbReference type="GO" id="GO:0005576">
    <property type="term" value="C:extracellular region"/>
    <property type="evidence" value="ECO:0007669"/>
    <property type="project" value="UniProtKB-SubCell"/>
</dbReference>
<dbReference type="FunFam" id="2.40.10.10:FF:000068">
    <property type="entry name" value="transmembrane protease serine 2"/>
    <property type="match status" value="1"/>
</dbReference>
<keyword evidence="11" id="KW-1185">Reference proteome</keyword>
<accession>A0A6J2TK39</accession>
<dbReference type="PANTHER" id="PTHR24276:SF98">
    <property type="entry name" value="FI18310P1-RELATED"/>
    <property type="match status" value="1"/>
</dbReference>
<evidence type="ECO:0000256" key="1">
    <source>
        <dbReference type="ARBA" id="ARBA00004239"/>
    </source>
</evidence>
<keyword evidence="8" id="KW-1015">Disulfide bond</keyword>
<evidence type="ECO:0000256" key="2">
    <source>
        <dbReference type="ARBA" id="ARBA00007664"/>
    </source>
</evidence>
<dbReference type="Pfam" id="PF00089">
    <property type="entry name" value="Trypsin"/>
    <property type="match status" value="1"/>
</dbReference>
<evidence type="ECO:0000256" key="6">
    <source>
        <dbReference type="ARBA" id="ARBA00022825"/>
    </source>
</evidence>
<reference evidence="12" key="1">
    <citation type="submission" date="2025-08" db="UniProtKB">
        <authorList>
            <consortium name="RefSeq"/>
        </authorList>
    </citation>
    <scope>IDENTIFICATION</scope>
    <source>
        <strain evidence="12">11010-0011.00</strain>
        <tissue evidence="12">Whole body</tissue>
    </source>
</reference>
<dbReference type="GO" id="GO:0004252">
    <property type="term" value="F:serine-type endopeptidase activity"/>
    <property type="evidence" value="ECO:0007669"/>
    <property type="project" value="InterPro"/>
</dbReference>
<dbReference type="InterPro" id="IPR001254">
    <property type="entry name" value="Trypsin_dom"/>
</dbReference>
<dbReference type="PANTHER" id="PTHR24276">
    <property type="entry name" value="POLYSERASE-RELATED"/>
    <property type="match status" value="1"/>
</dbReference>
<evidence type="ECO:0000313" key="11">
    <source>
        <dbReference type="Proteomes" id="UP000504634"/>
    </source>
</evidence>
<comment type="similarity">
    <text evidence="2">Belongs to the peptidase S1 family.</text>
</comment>
<dbReference type="AlphaFoldDB" id="A0A6J2TK39"/>